<dbReference type="PhylomeDB" id="A0A0G4GDL8"/>
<gene>
    <name evidence="1" type="ORF">Cvel_632</name>
</gene>
<name>A0A0G4GDL8_9ALVE</name>
<organism evidence="1">
    <name type="scientific">Chromera velia CCMP2878</name>
    <dbReference type="NCBI Taxonomy" id="1169474"/>
    <lineage>
        <taxon>Eukaryota</taxon>
        <taxon>Sar</taxon>
        <taxon>Alveolata</taxon>
        <taxon>Colpodellida</taxon>
        <taxon>Chromeraceae</taxon>
        <taxon>Chromera</taxon>
    </lineage>
</organism>
<accession>A0A0G4GDL8</accession>
<protein>
    <submittedName>
        <fullName evidence="1">Uncharacterized protein</fullName>
    </submittedName>
</protein>
<dbReference type="EMBL" id="CDMZ01001104">
    <property type="protein sequence ID" value="CEM27289.1"/>
    <property type="molecule type" value="Genomic_DNA"/>
</dbReference>
<sequence length="142" mass="15063">MARSMTRAEVLALEDAVDASLHFDACLIPFYKSVKIGIGCDAANVLHLLQSGDASSAKKALLSLVHCLGDRACVVPLLVLADLTKQHKVGVFKIPTDVNISDILTKAHDIGLLSQLLSLSADAPELFGLAECSRLPPFSLTP</sequence>
<reference evidence="1" key="1">
    <citation type="submission" date="2014-11" db="EMBL/GenBank/DDBJ databases">
        <authorList>
            <person name="Otto D Thomas"/>
            <person name="Naeem Raeece"/>
        </authorList>
    </citation>
    <scope>NUCLEOTIDE SEQUENCE</scope>
</reference>
<evidence type="ECO:0000313" key="1">
    <source>
        <dbReference type="EMBL" id="CEM27289.1"/>
    </source>
</evidence>
<dbReference type="AlphaFoldDB" id="A0A0G4GDL8"/>
<proteinExistence type="predicted"/>
<dbReference type="VEuPathDB" id="CryptoDB:Cvel_632"/>